<dbReference type="Gene3D" id="3.40.366.10">
    <property type="entry name" value="Malonyl-Coenzyme A Acyl Carrier Protein, domain 2"/>
    <property type="match status" value="1"/>
</dbReference>
<proteinExistence type="predicted"/>
<dbReference type="EC" id="2.3.1.-" evidence="4"/>
<accession>A0ABV8FZK7</accession>
<dbReference type="InterPro" id="IPR050091">
    <property type="entry name" value="PKS_NRPS_Biosynth_Enz"/>
</dbReference>
<dbReference type="EMBL" id="JBHSBI010000003">
    <property type="protein sequence ID" value="MFC4007202.1"/>
    <property type="molecule type" value="Genomic_DNA"/>
</dbReference>
<dbReference type="SUPFAM" id="SSF55048">
    <property type="entry name" value="Probable ACP-binding domain of malonyl-CoA ACP transacylase"/>
    <property type="match status" value="1"/>
</dbReference>
<keyword evidence="2 4" id="KW-0012">Acyltransferase</keyword>
<evidence type="ECO:0000313" key="5">
    <source>
        <dbReference type="Proteomes" id="UP001595851"/>
    </source>
</evidence>
<gene>
    <name evidence="4" type="ORF">ACFOY2_08220</name>
</gene>
<organism evidence="4 5">
    <name type="scientific">Nonomuraea purpurea</name>
    <dbReference type="NCBI Taxonomy" id="1849276"/>
    <lineage>
        <taxon>Bacteria</taxon>
        <taxon>Bacillati</taxon>
        <taxon>Actinomycetota</taxon>
        <taxon>Actinomycetes</taxon>
        <taxon>Streptosporangiales</taxon>
        <taxon>Streptosporangiaceae</taxon>
        <taxon>Nonomuraea</taxon>
    </lineage>
</organism>
<sequence length="331" mass="34098">MPEPSRPVVLLFPGQGAQHPGMAVELYGAEPEFTEAMDEFFTLMGEEGRRMRADWLGDDPGVPLDDASRAQPLLFAIGYALGRTLTARGLRPAALLGHSVGELAAACLAGVFDLAGAAQLMAARSAAMATVGRGGMLAAGLAAEDLEARIGDRFLAAGVSVAAVNAPRHTVVAGPEPWLSDLARELAAGGVTTRPVPARQPFHCPAVLGAAELFSVGFAGVPLAPPRVPIRSTATGLPVERAQALSPGFWAGQLARPVLFWAALDGLLSEGGYTLVEAGPGRTLSMLARRHPAVRSGRSTVLSPLPASAQGTLAAWKAALEEIDGLVAEGV</sequence>
<dbReference type="InterPro" id="IPR001227">
    <property type="entry name" value="Ac_transferase_dom_sf"/>
</dbReference>
<name>A0ABV8FZK7_9ACTN</name>
<dbReference type="SMART" id="SM00827">
    <property type="entry name" value="PKS_AT"/>
    <property type="match status" value="1"/>
</dbReference>
<dbReference type="Proteomes" id="UP001595851">
    <property type="component" value="Unassembled WGS sequence"/>
</dbReference>
<dbReference type="PANTHER" id="PTHR43775">
    <property type="entry name" value="FATTY ACID SYNTHASE"/>
    <property type="match status" value="1"/>
</dbReference>
<evidence type="ECO:0000256" key="1">
    <source>
        <dbReference type="ARBA" id="ARBA00022679"/>
    </source>
</evidence>
<keyword evidence="5" id="KW-1185">Reference proteome</keyword>
<keyword evidence="1 4" id="KW-0808">Transferase</keyword>
<dbReference type="SUPFAM" id="SSF52151">
    <property type="entry name" value="FabD/lysophospholipase-like"/>
    <property type="match status" value="1"/>
</dbReference>
<dbReference type="Gene3D" id="3.30.70.250">
    <property type="entry name" value="Malonyl-CoA ACP transacylase, ACP-binding"/>
    <property type="match status" value="1"/>
</dbReference>
<dbReference type="RefSeq" id="WP_379527324.1">
    <property type="nucleotide sequence ID" value="NZ_JBHSBI010000003.1"/>
</dbReference>
<dbReference type="InterPro" id="IPR016035">
    <property type="entry name" value="Acyl_Trfase/lysoPLipase"/>
</dbReference>
<evidence type="ECO:0000259" key="3">
    <source>
        <dbReference type="SMART" id="SM00827"/>
    </source>
</evidence>
<dbReference type="Pfam" id="PF00698">
    <property type="entry name" value="Acyl_transf_1"/>
    <property type="match status" value="1"/>
</dbReference>
<protein>
    <submittedName>
        <fullName evidence="4">Acyltransferase domain-containing protein</fullName>
        <ecNumber evidence="4">2.3.1.-</ecNumber>
    </submittedName>
</protein>
<feature type="domain" description="Malonyl-CoA:ACP transacylase (MAT)" evidence="3">
    <location>
        <begin position="11"/>
        <end position="309"/>
    </location>
</feature>
<dbReference type="PANTHER" id="PTHR43775:SF51">
    <property type="entry name" value="INACTIVE PHENOLPHTHIOCEROL SYNTHESIS POLYKETIDE SYNTHASE TYPE I PKS1-RELATED"/>
    <property type="match status" value="1"/>
</dbReference>
<comment type="caution">
    <text evidence="4">The sequence shown here is derived from an EMBL/GenBank/DDBJ whole genome shotgun (WGS) entry which is preliminary data.</text>
</comment>
<dbReference type="InterPro" id="IPR016036">
    <property type="entry name" value="Malonyl_transacylase_ACP-bd"/>
</dbReference>
<dbReference type="InterPro" id="IPR014043">
    <property type="entry name" value="Acyl_transferase_dom"/>
</dbReference>
<dbReference type="Gene3D" id="3.30.70.3290">
    <property type="match status" value="1"/>
</dbReference>
<dbReference type="GO" id="GO:0016746">
    <property type="term" value="F:acyltransferase activity"/>
    <property type="evidence" value="ECO:0007669"/>
    <property type="project" value="UniProtKB-KW"/>
</dbReference>
<reference evidence="5" key="1">
    <citation type="journal article" date="2019" name="Int. J. Syst. Evol. Microbiol.">
        <title>The Global Catalogue of Microorganisms (GCM) 10K type strain sequencing project: providing services to taxonomists for standard genome sequencing and annotation.</title>
        <authorList>
            <consortium name="The Broad Institute Genomics Platform"/>
            <consortium name="The Broad Institute Genome Sequencing Center for Infectious Disease"/>
            <person name="Wu L."/>
            <person name="Ma J."/>
        </authorList>
    </citation>
    <scope>NUCLEOTIDE SEQUENCE [LARGE SCALE GENOMIC DNA]</scope>
    <source>
        <strain evidence="5">TBRC 1276</strain>
    </source>
</reference>
<evidence type="ECO:0000256" key="2">
    <source>
        <dbReference type="ARBA" id="ARBA00023315"/>
    </source>
</evidence>
<evidence type="ECO:0000313" key="4">
    <source>
        <dbReference type="EMBL" id="MFC4007202.1"/>
    </source>
</evidence>